<dbReference type="GO" id="GO:0046982">
    <property type="term" value="F:protein heterodimerization activity"/>
    <property type="evidence" value="ECO:0007669"/>
    <property type="project" value="InterPro"/>
</dbReference>
<dbReference type="InterPro" id="IPR002119">
    <property type="entry name" value="Histone_H2A"/>
</dbReference>
<reference evidence="2" key="1">
    <citation type="submission" date="2025-08" db="UniProtKB">
        <authorList>
            <consortium name="Ensembl"/>
        </authorList>
    </citation>
    <scope>IDENTIFICATION</scope>
</reference>
<name>A0A8C6TLP0_9GOBI</name>
<dbReference type="Proteomes" id="UP000694523">
    <property type="component" value="Unplaced"/>
</dbReference>
<dbReference type="GO" id="GO:0003677">
    <property type="term" value="F:DNA binding"/>
    <property type="evidence" value="ECO:0007669"/>
    <property type="project" value="InterPro"/>
</dbReference>
<dbReference type="InterPro" id="IPR009072">
    <property type="entry name" value="Histone-fold"/>
</dbReference>
<dbReference type="InterPro" id="IPR007125">
    <property type="entry name" value="H2A/H2B/H3"/>
</dbReference>
<dbReference type="Gene3D" id="1.10.20.10">
    <property type="entry name" value="Histone, subunit A"/>
    <property type="match status" value="1"/>
</dbReference>
<dbReference type="GO" id="GO:0000786">
    <property type="term" value="C:nucleosome"/>
    <property type="evidence" value="ECO:0007669"/>
    <property type="project" value="InterPro"/>
</dbReference>
<dbReference type="Ensembl" id="ENSNMLT00000025234.1">
    <property type="protein sequence ID" value="ENSNMLP00000022543.1"/>
    <property type="gene ID" value="ENSNMLG00000014553.1"/>
</dbReference>
<evidence type="ECO:0000313" key="3">
    <source>
        <dbReference type="Proteomes" id="UP000694523"/>
    </source>
</evidence>
<dbReference type="Pfam" id="PF00125">
    <property type="entry name" value="Histone"/>
    <property type="match status" value="1"/>
</dbReference>
<feature type="domain" description="Core Histone H2A/H2B/H3" evidence="1">
    <location>
        <begin position="14"/>
        <end position="53"/>
    </location>
</feature>
<proteinExistence type="predicted"/>
<dbReference type="PRINTS" id="PR00620">
    <property type="entry name" value="HISTONEH2A"/>
</dbReference>
<keyword evidence="3" id="KW-1185">Reference proteome</keyword>
<dbReference type="PANTHER" id="PTHR23430">
    <property type="entry name" value="HISTONE H2A"/>
    <property type="match status" value="1"/>
</dbReference>
<dbReference type="AlphaFoldDB" id="A0A8C6TLP0"/>
<dbReference type="GO" id="GO:0030527">
    <property type="term" value="F:structural constituent of chromatin"/>
    <property type="evidence" value="ECO:0007669"/>
    <property type="project" value="InterPro"/>
</dbReference>
<accession>A0A8C6TLP0</accession>
<organism evidence="2 3">
    <name type="scientific">Neogobius melanostomus</name>
    <name type="common">round goby</name>
    <dbReference type="NCBI Taxonomy" id="47308"/>
    <lineage>
        <taxon>Eukaryota</taxon>
        <taxon>Metazoa</taxon>
        <taxon>Chordata</taxon>
        <taxon>Craniata</taxon>
        <taxon>Vertebrata</taxon>
        <taxon>Euteleostomi</taxon>
        <taxon>Actinopterygii</taxon>
        <taxon>Neopterygii</taxon>
        <taxon>Teleostei</taxon>
        <taxon>Neoteleostei</taxon>
        <taxon>Acanthomorphata</taxon>
        <taxon>Gobiaria</taxon>
        <taxon>Gobiiformes</taxon>
        <taxon>Gobioidei</taxon>
        <taxon>Gobiidae</taxon>
        <taxon>Benthophilinae</taxon>
        <taxon>Neogobiini</taxon>
        <taxon>Neogobius</taxon>
    </lineage>
</organism>
<evidence type="ECO:0000313" key="2">
    <source>
        <dbReference type="Ensembl" id="ENSNMLP00000022543.1"/>
    </source>
</evidence>
<evidence type="ECO:0000259" key="1">
    <source>
        <dbReference type="Pfam" id="PF00125"/>
    </source>
</evidence>
<reference evidence="2" key="2">
    <citation type="submission" date="2025-09" db="UniProtKB">
        <authorList>
            <consortium name="Ensembl"/>
        </authorList>
    </citation>
    <scope>IDENTIFICATION</scope>
</reference>
<dbReference type="SUPFAM" id="SSF47113">
    <property type="entry name" value="Histone-fold"/>
    <property type="match status" value="1"/>
</dbReference>
<protein>
    <recommendedName>
        <fullName evidence="1">Core Histone H2A/H2B/H3 domain-containing protein</fullName>
    </recommendedName>
</protein>
<sequence>MNENLNNICIELFILAHAPEYLCAEILDLAGSVATQNKKKRIAPRHILLAVRKDTELDTLLCLRCTVLGSDCF</sequence>